<comment type="caution">
    <text evidence="2">The sequence shown here is derived from an EMBL/GenBank/DDBJ whole genome shotgun (WGS) entry which is preliminary data.</text>
</comment>
<proteinExistence type="predicted"/>
<evidence type="ECO:0000313" key="2">
    <source>
        <dbReference type="EMBL" id="MCD7460696.1"/>
    </source>
</evidence>
<evidence type="ECO:0000256" key="1">
    <source>
        <dbReference type="SAM" id="MobiDB-lite"/>
    </source>
</evidence>
<sequence length="113" mass="12768">MYTPCKVGQNCITFFLSQQRKSSKWFLRQEFLGRLNGNILRHNPLICYLLKGSTQLFDQKIVADDISSGGRETTNQVVNDVAGNSWLFGSQKKESSKPQTEANRLKALQRTAA</sequence>
<dbReference type="Proteomes" id="UP000823775">
    <property type="component" value="Unassembled WGS sequence"/>
</dbReference>
<feature type="region of interest" description="Disordered" evidence="1">
    <location>
        <begin position="90"/>
        <end position="113"/>
    </location>
</feature>
<reference evidence="2 3" key="1">
    <citation type="journal article" date="2021" name="BMC Genomics">
        <title>Datura genome reveals duplications of psychoactive alkaloid biosynthetic genes and high mutation rate following tissue culture.</title>
        <authorList>
            <person name="Rajewski A."/>
            <person name="Carter-House D."/>
            <person name="Stajich J."/>
            <person name="Litt A."/>
        </authorList>
    </citation>
    <scope>NUCLEOTIDE SEQUENCE [LARGE SCALE GENOMIC DNA]</scope>
    <source>
        <strain evidence="2">AR-01</strain>
    </source>
</reference>
<name>A0ABS8SP97_DATST</name>
<organism evidence="2 3">
    <name type="scientific">Datura stramonium</name>
    <name type="common">Jimsonweed</name>
    <name type="synonym">Common thornapple</name>
    <dbReference type="NCBI Taxonomy" id="4076"/>
    <lineage>
        <taxon>Eukaryota</taxon>
        <taxon>Viridiplantae</taxon>
        <taxon>Streptophyta</taxon>
        <taxon>Embryophyta</taxon>
        <taxon>Tracheophyta</taxon>
        <taxon>Spermatophyta</taxon>
        <taxon>Magnoliopsida</taxon>
        <taxon>eudicotyledons</taxon>
        <taxon>Gunneridae</taxon>
        <taxon>Pentapetalae</taxon>
        <taxon>asterids</taxon>
        <taxon>lamiids</taxon>
        <taxon>Solanales</taxon>
        <taxon>Solanaceae</taxon>
        <taxon>Solanoideae</taxon>
        <taxon>Datureae</taxon>
        <taxon>Datura</taxon>
    </lineage>
</organism>
<evidence type="ECO:0000313" key="3">
    <source>
        <dbReference type="Proteomes" id="UP000823775"/>
    </source>
</evidence>
<keyword evidence="3" id="KW-1185">Reference proteome</keyword>
<dbReference type="EMBL" id="JACEIK010000672">
    <property type="protein sequence ID" value="MCD7460696.1"/>
    <property type="molecule type" value="Genomic_DNA"/>
</dbReference>
<accession>A0ABS8SP97</accession>
<protein>
    <submittedName>
        <fullName evidence="2">Uncharacterized protein</fullName>
    </submittedName>
</protein>
<gene>
    <name evidence="2" type="ORF">HAX54_044227</name>
</gene>